<dbReference type="PROSITE" id="PS50931">
    <property type="entry name" value="HTH_LYSR"/>
    <property type="match status" value="1"/>
</dbReference>
<evidence type="ECO:0000313" key="7">
    <source>
        <dbReference type="Proteomes" id="UP001208888"/>
    </source>
</evidence>
<dbReference type="GO" id="GO:0006351">
    <property type="term" value="P:DNA-templated transcription"/>
    <property type="evidence" value="ECO:0007669"/>
    <property type="project" value="TreeGrafter"/>
</dbReference>
<dbReference type="InterPro" id="IPR005119">
    <property type="entry name" value="LysR_subst-bd"/>
</dbReference>
<organism evidence="6 7">
    <name type="scientific">Pantoea ananas</name>
    <name type="common">Erwinia uredovora</name>
    <dbReference type="NCBI Taxonomy" id="553"/>
    <lineage>
        <taxon>Bacteria</taxon>
        <taxon>Pseudomonadati</taxon>
        <taxon>Pseudomonadota</taxon>
        <taxon>Gammaproteobacteria</taxon>
        <taxon>Enterobacterales</taxon>
        <taxon>Erwiniaceae</taxon>
        <taxon>Pantoea</taxon>
    </lineage>
</organism>
<accession>A0AAJ1FU96</accession>
<evidence type="ECO:0000256" key="4">
    <source>
        <dbReference type="ARBA" id="ARBA00023163"/>
    </source>
</evidence>
<evidence type="ECO:0000256" key="1">
    <source>
        <dbReference type="ARBA" id="ARBA00009437"/>
    </source>
</evidence>
<dbReference type="GO" id="GO:0043565">
    <property type="term" value="F:sequence-specific DNA binding"/>
    <property type="evidence" value="ECO:0007669"/>
    <property type="project" value="TreeGrafter"/>
</dbReference>
<comment type="caution">
    <text evidence="6">The sequence shown here is derived from an EMBL/GenBank/DDBJ whole genome shotgun (WGS) entry which is preliminary data.</text>
</comment>
<evidence type="ECO:0000259" key="5">
    <source>
        <dbReference type="PROSITE" id="PS50931"/>
    </source>
</evidence>
<proteinExistence type="inferred from homology"/>
<dbReference type="InterPro" id="IPR000847">
    <property type="entry name" value="LysR_HTH_N"/>
</dbReference>
<keyword evidence="2" id="KW-0805">Transcription regulation</keyword>
<dbReference type="InterPro" id="IPR058163">
    <property type="entry name" value="LysR-type_TF_proteobact-type"/>
</dbReference>
<dbReference type="SUPFAM" id="SSF46785">
    <property type="entry name" value="Winged helix' DNA-binding domain"/>
    <property type="match status" value="1"/>
</dbReference>
<dbReference type="Proteomes" id="UP001208888">
    <property type="component" value="Unassembled WGS sequence"/>
</dbReference>
<dbReference type="EMBL" id="JANFVX010000011">
    <property type="protein sequence ID" value="MCW0344895.1"/>
    <property type="molecule type" value="Genomic_DNA"/>
</dbReference>
<dbReference type="Gene3D" id="3.40.190.290">
    <property type="match status" value="1"/>
</dbReference>
<dbReference type="AlphaFoldDB" id="A0AAJ1FU96"/>
<dbReference type="InterPro" id="IPR036388">
    <property type="entry name" value="WH-like_DNA-bd_sf"/>
</dbReference>
<evidence type="ECO:0000256" key="3">
    <source>
        <dbReference type="ARBA" id="ARBA00023125"/>
    </source>
</evidence>
<keyword evidence="4" id="KW-0804">Transcription</keyword>
<dbReference type="GO" id="GO:0003700">
    <property type="term" value="F:DNA-binding transcription factor activity"/>
    <property type="evidence" value="ECO:0007669"/>
    <property type="project" value="InterPro"/>
</dbReference>
<reference evidence="6" key="1">
    <citation type="submission" date="2022-06" db="EMBL/GenBank/DDBJ databases">
        <title>Dynamics of rice microbiomes reveals core vertical transmitted seed endophytes.</title>
        <authorList>
            <person name="Liao K."/>
            <person name="Zhang X."/>
        </authorList>
    </citation>
    <scope>NUCLEOTIDE SEQUENCE</scope>
    <source>
        <strain evidence="6">JT1-17</strain>
    </source>
</reference>
<dbReference type="PANTHER" id="PTHR30537">
    <property type="entry name" value="HTH-TYPE TRANSCRIPTIONAL REGULATOR"/>
    <property type="match status" value="1"/>
</dbReference>
<keyword evidence="3" id="KW-0238">DNA-binding</keyword>
<protein>
    <submittedName>
        <fullName evidence="6">HTH-type transcriptional regulator PgrR</fullName>
    </submittedName>
</protein>
<feature type="domain" description="HTH lysR-type" evidence="5">
    <location>
        <begin position="14"/>
        <end position="64"/>
    </location>
</feature>
<gene>
    <name evidence="6" type="ORF">NB703_002988</name>
</gene>
<sequence>MRNKKNALIFEWLIYIKVVEKKSFSAAARELMISVASVSKVVARLEDIFSARLISRNAHRFEITAAGQTAYEKALIICETYHNLLSGLECRDEIKGELRLSAPGILCDSVISDWVMEYTDHHPGVRIHLLSREAGSFSADSPEFDDLVIKSGYLDSPDLIQKKLNAVPFGMYASSEYLRINGVPRRPEDLSGHSLLRLSHPSMRNPVAFRCGETVARVCIDSPAEFYSNSIQSLLHMTLRNRGICLGVPCWVIKNQGLTQRLCQILPGWELSPLPAYMVWRYRKHYSALFSDFSRFVENKWSNLFTLTPGTSPSGD</sequence>
<dbReference type="Gene3D" id="1.10.10.10">
    <property type="entry name" value="Winged helix-like DNA-binding domain superfamily/Winged helix DNA-binding domain"/>
    <property type="match status" value="1"/>
</dbReference>
<dbReference type="RefSeq" id="WP_028725253.1">
    <property type="nucleotide sequence ID" value="NZ_JANFVX010000011.1"/>
</dbReference>
<dbReference type="InterPro" id="IPR036390">
    <property type="entry name" value="WH_DNA-bd_sf"/>
</dbReference>
<dbReference type="Pfam" id="PF03466">
    <property type="entry name" value="LysR_substrate"/>
    <property type="match status" value="1"/>
</dbReference>
<dbReference type="Pfam" id="PF00126">
    <property type="entry name" value="HTH_1"/>
    <property type="match status" value="1"/>
</dbReference>
<comment type="similarity">
    <text evidence="1">Belongs to the LysR transcriptional regulatory family.</text>
</comment>
<dbReference type="SUPFAM" id="SSF53850">
    <property type="entry name" value="Periplasmic binding protein-like II"/>
    <property type="match status" value="1"/>
</dbReference>
<evidence type="ECO:0000313" key="6">
    <source>
        <dbReference type="EMBL" id="MCW0344895.1"/>
    </source>
</evidence>
<evidence type="ECO:0000256" key="2">
    <source>
        <dbReference type="ARBA" id="ARBA00023015"/>
    </source>
</evidence>
<name>A0AAJ1FU96_PANAN</name>
<dbReference type="PANTHER" id="PTHR30537:SF21">
    <property type="entry name" value="HTH-TYPE TRANSCRIPTIONAL REGULATOR SINR-RELATED"/>
    <property type="match status" value="1"/>
</dbReference>